<dbReference type="InterPro" id="IPR001670">
    <property type="entry name" value="ADH_Fe/GldA"/>
</dbReference>
<dbReference type="InterPro" id="IPR039697">
    <property type="entry name" value="Alcohol_dehydrogenase_Fe"/>
</dbReference>
<organism evidence="4 5">
    <name type="scientific">Roseburia zhanii</name>
    <dbReference type="NCBI Taxonomy" id="2763064"/>
    <lineage>
        <taxon>Bacteria</taxon>
        <taxon>Bacillati</taxon>
        <taxon>Bacillota</taxon>
        <taxon>Clostridia</taxon>
        <taxon>Lachnospirales</taxon>
        <taxon>Lachnospiraceae</taxon>
        <taxon>Roseburia</taxon>
    </lineage>
</organism>
<dbReference type="PANTHER" id="PTHR11496:SF83">
    <property type="entry name" value="HYDROXYACID-OXOACID TRANSHYDROGENASE, MITOCHONDRIAL"/>
    <property type="match status" value="1"/>
</dbReference>
<comment type="caution">
    <text evidence="4">The sequence shown here is derived from an EMBL/GenBank/DDBJ whole genome shotgun (WGS) entry which is preliminary data.</text>
</comment>
<dbReference type="PANTHER" id="PTHR11496">
    <property type="entry name" value="ALCOHOL DEHYDROGENASE"/>
    <property type="match status" value="1"/>
</dbReference>
<dbReference type="Pfam" id="PF25137">
    <property type="entry name" value="ADH_Fe_C"/>
    <property type="match status" value="1"/>
</dbReference>
<dbReference type="EMBL" id="JACOPH010000004">
    <property type="protein sequence ID" value="MBC5713922.1"/>
    <property type="molecule type" value="Genomic_DNA"/>
</dbReference>
<dbReference type="CDD" id="cd14860">
    <property type="entry name" value="4HBD_NAD"/>
    <property type="match status" value="1"/>
</dbReference>
<feature type="domain" description="Alcohol dehydrogenase iron-type/glycerol dehydrogenase GldA" evidence="2">
    <location>
        <begin position="27"/>
        <end position="165"/>
    </location>
</feature>
<evidence type="ECO:0000256" key="1">
    <source>
        <dbReference type="ARBA" id="ARBA00023002"/>
    </source>
</evidence>
<dbReference type="Proteomes" id="UP000606720">
    <property type="component" value="Unassembled WGS sequence"/>
</dbReference>
<gene>
    <name evidence="4" type="ORF">H8S17_06795</name>
</gene>
<dbReference type="InterPro" id="IPR056798">
    <property type="entry name" value="ADH_Fe_C"/>
</dbReference>
<accession>A0A923LP78</accession>
<feature type="domain" description="Fe-containing alcohol dehydrogenase-like C-terminal" evidence="3">
    <location>
        <begin position="177"/>
        <end position="370"/>
    </location>
</feature>
<name>A0A923LP78_9FIRM</name>
<evidence type="ECO:0000259" key="2">
    <source>
        <dbReference type="Pfam" id="PF00465"/>
    </source>
</evidence>
<evidence type="ECO:0000259" key="3">
    <source>
        <dbReference type="Pfam" id="PF25137"/>
    </source>
</evidence>
<evidence type="ECO:0000313" key="5">
    <source>
        <dbReference type="Proteomes" id="UP000606720"/>
    </source>
</evidence>
<dbReference type="Gene3D" id="1.20.1090.10">
    <property type="entry name" value="Dehydroquinate synthase-like - alpha domain"/>
    <property type="match status" value="1"/>
</dbReference>
<keyword evidence="5" id="KW-1185">Reference proteome</keyword>
<evidence type="ECO:0000313" key="4">
    <source>
        <dbReference type="EMBL" id="MBC5713922.1"/>
    </source>
</evidence>
<dbReference type="SUPFAM" id="SSF56796">
    <property type="entry name" value="Dehydroquinate synthase-like"/>
    <property type="match status" value="1"/>
</dbReference>
<dbReference type="GO" id="GO:0046872">
    <property type="term" value="F:metal ion binding"/>
    <property type="evidence" value="ECO:0007669"/>
    <property type="project" value="InterPro"/>
</dbReference>
<proteinExistence type="predicted"/>
<dbReference type="AlphaFoldDB" id="A0A923LP78"/>
<dbReference type="GO" id="GO:0004022">
    <property type="term" value="F:alcohol dehydrogenase (NAD+) activity"/>
    <property type="evidence" value="ECO:0007669"/>
    <property type="project" value="TreeGrafter"/>
</dbReference>
<dbReference type="Pfam" id="PF00465">
    <property type="entry name" value="Fe-ADH"/>
    <property type="match status" value="1"/>
</dbReference>
<keyword evidence="1" id="KW-0560">Oxidoreductase</keyword>
<reference evidence="4" key="1">
    <citation type="submission" date="2020-08" db="EMBL/GenBank/DDBJ databases">
        <title>Genome public.</title>
        <authorList>
            <person name="Liu C."/>
            <person name="Sun Q."/>
        </authorList>
    </citation>
    <scope>NUCLEOTIDE SEQUENCE</scope>
    <source>
        <strain evidence="4">BX1005</strain>
    </source>
</reference>
<protein>
    <submittedName>
        <fullName evidence="4">4-hydroxybutyrate dehydrogenase</fullName>
    </submittedName>
</protein>
<dbReference type="Gene3D" id="3.40.50.1970">
    <property type="match status" value="1"/>
</dbReference>
<sequence length="372" mass="41081">MSQFRVKPTLCQIDSCKAFCEQFEVGKGDLILTNPTYFEGFFDGCADGATVVFLKKYGKGEPTDLMVEALYQDIKDLEYKRVIAIGGGSIIDIAKIIAQETISPVVDLFEKKIPTKKTKELIIIPTTCGTGSEVTSVSVIELTVRGTKLGLQTDEEFADYAVLIPELLEKLPFRFFATSSIDALIHAIESYLSPKANPFTEMFSVEAIKLILHGYQEIVAHGEAARNEHIKEFLLASTYAGIAFGNAGCAAVHAMSMPFSGTYHVPHGEANYVVFTEVFKVYNRLAPDGKIRILNELLTSIVGGDGSDVYERLETLLSAILPKKTLKEYGVKEEELAVFTENVMTKQGRLTANNYTPLSKEEVYGIYQNLYG</sequence>